<keyword evidence="2" id="KW-0436">Ligase</keyword>
<reference evidence="6 7" key="1">
    <citation type="journal article" date="2018" name="BMC Genomics">
        <title>The genome of Naegleria lovaniensis, the basis for a comparative approach to unravel pathogenicity factors of the human pathogenic amoeba N. fowleri.</title>
        <authorList>
            <person name="Liechti N."/>
            <person name="Schurch N."/>
            <person name="Bruggmann R."/>
            <person name="Wittwer M."/>
        </authorList>
    </citation>
    <scope>NUCLEOTIDE SEQUENCE [LARGE SCALE GENOMIC DNA]</scope>
    <source>
        <strain evidence="6 7">ATCC 30569</strain>
    </source>
</reference>
<keyword evidence="7" id="KW-1185">Reference proteome</keyword>
<gene>
    <name evidence="6" type="ORF">C9374_009925</name>
</gene>
<evidence type="ECO:0000256" key="2">
    <source>
        <dbReference type="ARBA" id="ARBA00022598"/>
    </source>
</evidence>
<dbReference type="GeneID" id="68102379"/>
<evidence type="ECO:0000313" key="6">
    <source>
        <dbReference type="EMBL" id="KAG2375302.1"/>
    </source>
</evidence>
<organism evidence="6 7">
    <name type="scientific">Naegleria lovaniensis</name>
    <name type="common">Amoeba</name>
    <dbReference type="NCBI Taxonomy" id="51637"/>
    <lineage>
        <taxon>Eukaryota</taxon>
        <taxon>Discoba</taxon>
        <taxon>Heterolobosea</taxon>
        <taxon>Tetramitia</taxon>
        <taxon>Eutetramitia</taxon>
        <taxon>Vahlkampfiidae</taxon>
        <taxon>Naegleria</taxon>
    </lineage>
</organism>
<sequence length="752" mass="85967">MFSSHKARLAFNKENAGVIAFSENDDDDETPIVNNNHDEHPTISNFKTDNNSQSSDTVKNQPPVPPPRNRSMKSSATSSNVLGRLFEQIKEKDVQTPALHYPQAVKLNKMIYFTIGGIIFTLLFLWLELSQTILLITPCIIFVAIGKINLYPSNYLYGPKYSMTFHQLRESIRFYNRHITKELSKKKRNRVIALVDPTDIQLIPLVFALIQSGQEVIVLNPKECGLNSFFEWIPKLDIDAVLVSPLIYCIIQVIHFVKKRSWLSLGKKYLLFTSSLSAYKLISKNSFEWSHIPRISKVDQLQQDPISSDEDLFSYNDDDTVAIVNTTGTTGQPKLVHITHAMLKSQIESFGELMTPYLLKGRQDRIINHNIVMTLCVNCMGLTSIVPPFDLSKPSSVDPNEYINTIHTYNFYPRFGFCSPIVWMEIMEYCSRKNKPNTKVKEEYSISPPLEVLLCGGNSTPFSLHQKFRQWACKDEDSSALLFPAYGATECLPICLTNTWELEKIYQTEEIQHSITRGYCVGKECPNVTVLIRNQDKVSGGKVGEIWIGGKAVSPRYELDQTAMLQTKEMIDGVLFHKTGDIGYKDENDMVWYCGRLSHLFHAMPLANPNDRNKSQVEAPLVIIPACVEHAFYNKFPIIRRCACVGYSPITKQSNIMLKLNERNFLSRYNELSFNEMVIVFETFGNEKIDQSILKEFWNKTILSNPETPKEFSNLAIRFVQQKSLPVDNRHNSKIEMIRLALELNRSMISVK</sequence>
<evidence type="ECO:0000313" key="7">
    <source>
        <dbReference type="Proteomes" id="UP000816034"/>
    </source>
</evidence>
<dbReference type="EMBL" id="PYSW02000039">
    <property type="protein sequence ID" value="KAG2375302.1"/>
    <property type="molecule type" value="Genomic_DNA"/>
</dbReference>
<feature type="transmembrane region" description="Helical" evidence="4">
    <location>
        <begin position="110"/>
        <end position="127"/>
    </location>
</feature>
<feature type="compositionally biased region" description="Polar residues" evidence="3">
    <location>
        <begin position="42"/>
        <end position="60"/>
    </location>
</feature>
<feature type="domain" description="AMP-dependent synthetase/ligase" evidence="5">
    <location>
        <begin position="159"/>
        <end position="557"/>
    </location>
</feature>
<evidence type="ECO:0000256" key="4">
    <source>
        <dbReference type="SAM" id="Phobius"/>
    </source>
</evidence>
<dbReference type="GO" id="GO:0006631">
    <property type="term" value="P:fatty acid metabolic process"/>
    <property type="evidence" value="ECO:0007669"/>
    <property type="project" value="TreeGrafter"/>
</dbReference>
<feature type="region of interest" description="Disordered" evidence="3">
    <location>
        <begin position="22"/>
        <end position="76"/>
    </location>
</feature>
<dbReference type="PROSITE" id="PS00455">
    <property type="entry name" value="AMP_BINDING"/>
    <property type="match status" value="1"/>
</dbReference>
<keyword evidence="4" id="KW-1133">Transmembrane helix</keyword>
<proteinExistence type="inferred from homology"/>
<dbReference type="PANTHER" id="PTHR43201:SF5">
    <property type="entry name" value="MEDIUM-CHAIN ACYL-COA LIGASE ACSF2, MITOCHONDRIAL"/>
    <property type="match status" value="1"/>
</dbReference>
<comment type="similarity">
    <text evidence="1">Belongs to the ATP-dependent AMP-binding enzyme family.</text>
</comment>
<comment type="caution">
    <text evidence="6">The sequence shown here is derived from an EMBL/GenBank/DDBJ whole genome shotgun (WGS) entry which is preliminary data.</text>
</comment>
<dbReference type="RefSeq" id="XP_044544476.1">
    <property type="nucleotide sequence ID" value="XM_044700166.1"/>
</dbReference>
<feature type="transmembrane region" description="Helical" evidence="4">
    <location>
        <begin position="133"/>
        <end position="151"/>
    </location>
</feature>
<dbReference type="GO" id="GO:0031956">
    <property type="term" value="F:medium-chain fatty acid-CoA ligase activity"/>
    <property type="evidence" value="ECO:0007669"/>
    <property type="project" value="TreeGrafter"/>
</dbReference>
<dbReference type="InterPro" id="IPR020845">
    <property type="entry name" value="AMP-binding_CS"/>
</dbReference>
<dbReference type="InterPro" id="IPR000873">
    <property type="entry name" value="AMP-dep_synth/lig_dom"/>
</dbReference>
<keyword evidence="4" id="KW-0472">Membrane</keyword>
<name>A0AA88GD16_NAELO</name>
<accession>A0AA88GD16</accession>
<dbReference type="Gene3D" id="3.40.50.12780">
    <property type="entry name" value="N-terminal domain of ligase-like"/>
    <property type="match status" value="1"/>
</dbReference>
<dbReference type="SUPFAM" id="SSF56801">
    <property type="entry name" value="Acetyl-CoA synthetase-like"/>
    <property type="match status" value="1"/>
</dbReference>
<dbReference type="PANTHER" id="PTHR43201">
    <property type="entry name" value="ACYL-COA SYNTHETASE"/>
    <property type="match status" value="1"/>
</dbReference>
<evidence type="ECO:0000256" key="3">
    <source>
        <dbReference type="SAM" id="MobiDB-lite"/>
    </source>
</evidence>
<keyword evidence="4" id="KW-0812">Transmembrane</keyword>
<dbReference type="AlphaFoldDB" id="A0AA88GD16"/>
<evidence type="ECO:0000256" key="1">
    <source>
        <dbReference type="ARBA" id="ARBA00006432"/>
    </source>
</evidence>
<dbReference type="InterPro" id="IPR042099">
    <property type="entry name" value="ANL_N_sf"/>
</dbReference>
<dbReference type="Proteomes" id="UP000816034">
    <property type="component" value="Unassembled WGS sequence"/>
</dbReference>
<evidence type="ECO:0000259" key="5">
    <source>
        <dbReference type="Pfam" id="PF00501"/>
    </source>
</evidence>
<dbReference type="Pfam" id="PF00501">
    <property type="entry name" value="AMP-binding"/>
    <property type="match status" value="1"/>
</dbReference>
<protein>
    <recommendedName>
        <fullName evidence="5">AMP-dependent synthetase/ligase domain-containing protein</fullName>
    </recommendedName>
</protein>